<sequence length="187" mass="21138">MDYLWQLQNSTKFTGNTVDPLQAANTVRKRTIEFENAWLHRSIMNFNNRKLGSHRLVFTFDVAITNSSAHLSVVCRDNRGSLKFAWAFPSNTIDPLRGEAEAALHAIHCAHSLRPRDMLLLGDCKDLLDCLSSQGTPTDPSILSILNDMLVGLSAFDSWDALCIPRDDNYVTLVFEINLIQQSKWMI</sequence>
<keyword evidence="3" id="KW-1185">Reference proteome</keyword>
<dbReference type="GO" id="GO:0004523">
    <property type="term" value="F:RNA-DNA hybrid ribonuclease activity"/>
    <property type="evidence" value="ECO:0007669"/>
    <property type="project" value="InterPro"/>
</dbReference>
<evidence type="ECO:0000313" key="2">
    <source>
        <dbReference type="EMBL" id="PKI41638.1"/>
    </source>
</evidence>
<dbReference type="Pfam" id="PF13456">
    <property type="entry name" value="RVT_3"/>
    <property type="match status" value="1"/>
</dbReference>
<accession>A0A2I0ICB4</accession>
<dbReference type="InterPro" id="IPR052929">
    <property type="entry name" value="RNase_H-like_EbsB-rel"/>
</dbReference>
<dbReference type="PANTHER" id="PTHR47074">
    <property type="entry name" value="BNAC02G40300D PROTEIN"/>
    <property type="match status" value="1"/>
</dbReference>
<gene>
    <name evidence="2" type="ORF">CRG98_037945</name>
</gene>
<proteinExistence type="predicted"/>
<dbReference type="GO" id="GO:0003676">
    <property type="term" value="F:nucleic acid binding"/>
    <property type="evidence" value="ECO:0007669"/>
    <property type="project" value="InterPro"/>
</dbReference>
<evidence type="ECO:0000259" key="1">
    <source>
        <dbReference type="Pfam" id="PF13456"/>
    </source>
</evidence>
<protein>
    <recommendedName>
        <fullName evidence="1">RNase H type-1 domain-containing protein</fullName>
    </recommendedName>
</protein>
<dbReference type="Proteomes" id="UP000233551">
    <property type="component" value="Unassembled WGS sequence"/>
</dbReference>
<dbReference type="PANTHER" id="PTHR47074:SF11">
    <property type="entry name" value="REVERSE TRANSCRIPTASE-LIKE PROTEIN"/>
    <property type="match status" value="1"/>
</dbReference>
<organism evidence="2 3">
    <name type="scientific">Punica granatum</name>
    <name type="common">Pomegranate</name>
    <dbReference type="NCBI Taxonomy" id="22663"/>
    <lineage>
        <taxon>Eukaryota</taxon>
        <taxon>Viridiplantae</taxon>
        <taxon>Streptophyta</taxon>
        <taxon>Embryophyta</taxon>
        <taxon>Tracheophyta</taxon>
        <taxon>Spermatophyta</taxon>
        <taxon>Magnoliopsida</taxon>
        <taxon>eudicotyledons</taxon>
        <taxon>Gunneridae</taxon>
        <taxon>Pentapetalae</taxon>
        <taxon>rosids</taxon>
        <taxon>malvids</taxon>
        <taxon>Myrtales</taxon>
        <taxon>Lythraceae</taxon>
        <taxon>Punica</taxon>
    </lineage>
</organism>
<dbReference type="EMBL" id="PGOL01003331">
    <property type="protein sequence ID" value="PKI41638.1"/>
    <property type="molecule type" value="Genomic_DNA"/>
</dbReference>
<comment type="caution">
    <text evidence="2">The sequence shown here is derived from an EMBL/GenBank/DDBJ whole genome shotgun (WGS) entry which is preliminary data.</text>
</comment>
<reference evidence="2 3" key="1">
    <citation type="submission" date="2017-11" db="EMBL/GenBank/DDBJ databases">
        <title>De-novo sequencing of pomegranate (Punica granatum L.) genome.</title>
        <authorList>
            <person name="Akparov Z."/>
            <person name="Amiraslanov A."/>
            <person name="Hajiyeva S."/>
            <person name="Abbasov M."/>
            <person name="Kaur K."/>
            <person name="Hamwieh A."/>
            <person name="Solovyev V."/>
            <person name="Salamov A."/>
            <person name="Braich B."/>
            <person name="Kosarev P."/>
            <person name="Mahmoud A."/>
            <person name="Hajiyev E."/>
            <person name="Babayeva S."/>
            <person name="Izzatullayeva V."/>
            <person name="Mammadov A."/>
            <person name="Mammadov A."/>
            <person name="Sharifova S."/>
            <person name="Ojaghi J."/>
            <person name="Eynullazada K."/>
            <person name="Bayramov B."/>
            <person name="Abdulazimova A."/>
            <person name="Shahmuradov I."/>
        </authorList>
    </citation>
    <scope>NUCLEOTIDE SEQUENCE [LARGE SCALE GENOMIC DNA]</scope>
    <source>
        <strain evidence="3">cv. AG2017</strain>
        <tissue evidence="2">Leaf</tissue>
    </source>
</reference>
<feature type="domain" description="RNase H type-1" evidence="1">
    <location>
        <begin position="65"/>
        <end position="171"/>
    </location>
</feature>
<evidence type="ECO:0000313" key="3">
    <source>
        <dbReference type="Proteomes" id="UP000233551"/>
    </source>
</evidence>
<dbReference type="AlphaFoldDB" id="A0A2I0ICB4"/>
<dbReference type="InterPro" id="IPR002156">
    <property type="entry name" value="RNaseH_domain"/>
</dbReference>
<name>A0A2I0ICB4_PUNGR</name>